<protein>
    <submittedName>
        <fullName evidence="2">Uncharacterized protein</fullName>
    </submittedName>
</protein>
<feature type="transmembrane region" description="Helical" evidence="1">
    <location>
        <begin position="59"/>
        <end position="75"/>
    </location>
</feature>
<proteinExistence type="predicted"/>
<keyword evidence="1" id="KW-0812">Transmembrane</keyword>
<evidence type="ECO:0000313" key="3">
    <source>
        <dbReference type="Proteomes" id="UP000242254"/>
    </source>
</evidence>
<sequence>MALYLTFRHCPELFYWVKLRRVSRKIHTFISSIFNIFLYVLMLMNGCIIHHYISVSFNFLNILSYLFATYPDWLIKIRSKRSPYTLTRYQSSWWRPFKASRCQRWYLNIGKKILTILKSTKSFVYLQFLYC</sequence>
<dbReference type="RefSeq" id="XP_023465657.1">
    <property type="nucleotide sequence ID" value="XM_023605650.1"/>
</dbReference>
<dbReference type="Proteomes" id="UP000242254">
    <property type="component" value="Unassembled WGS sequence"/>
</dbReference>
<dbReference type="EMBL" id="KZ303850">
    <property type="protein sequence ID" value="PHZ11949.1"/>
    <property type="molecule type" value="Genomic_DNA"/>
</dbReference>
<reference evidence="2 3" key="1">
    <citation type="journal article" date="2016" name="Proc. Natl. Acad. Sci. U.S.A.">
        <title>Lipid metabolic changes in an early divergent fungus govern the establishment of a mutualistic symbiosis with endobacteria.</title>
        <authorList>
            <person name="Lastovetsky O.A."/>
            <person name="Gaspar M.L."/>
            <person name="Mondo S.J."/>
            <person name="LaButti K.M."/>
            <person name="Sandor L."/>
            <person name="Grigoriev I.V."/>
            <person name="Henry S.A."/>
            <person name="Pawlowska T.E."/>
        </authorList>
    </citation>
    <scope>NUCLEOTIDE SEQUENCE [LARGE SCALE GENOMIC DNA]</scope>
    <source>
        <strain evidence="2 3">ATCC 52813</strain>
    </source>
</reference>
<feature type="transmembrane region" description="Helical" evidence="1">
    <location>
        <begin position="28"/>
        <end position="53"/>
    </location>
</feature>
<dbReference type="AlphaFoldDB" id="A0A2G4ST57"/>
<gene>
    <name evidence="2" type="ORF">RHIMIDRAFT_138102</name>
</gene>
<keyword evidence="1" id="KW-1133">Transmembrane helix</keyword>
<evidence type="ECO:0000256" key="1">
    <source>
        <dbReference type="SAM" id="Phobius"/>
    </source>
</evidence>
<keyword evidence="3" id="KW-1185">Reference proteome</keyword>
<evidence type="ECO:0000313" key="2">
    <source>
        <dbReference type="EMBL" id="PHZ11949.1"/>
    </source>
</evidence>
<dbReference type="GeneID" id="35436640"/>
<keyword evidence="1" id="KW-0472">Membrane</keyword>
<accession>A0A2G4ST57</accession>
<name>A0A2G4ST57_RHIZD</name>
<organism evidence="2 3">
    <name type="scientific">Rhizopus microsporus ATCC 52813</name>
    <dbReference type="NCBI Taxonomy" id="1340429"/>
    <lineage>
        <taxon>Eukaryota</taxon>
        <taxon>Fungi</taxon>
        <taxon>Fungi incertae sedis</taxon>
        <taxon>Mucoromycota</taxon>
        <taxon>Mucoromycotina</taxon>
        <taxon>Mucoromycetes</taxon>
        <taxon>Mucorales</taxon>
        <taxon>Mucorineae</taxon>
        <taxon>Rhizopodaceae</taxon>
        <taxon>Rhizopus</taxon>
    </lineage>
</organism>